<evidence type="ECO:0000313" key="1">
    <source>
        <dbReference type="EMBL" id="APX12164.1"/>
    </source>
</evidence>
<dbReference type="EMBL" id="CP019312">
    <property type="protein sequence ID" value="APX12164.1"/>
    <property type="molecule type" value="Genomic_DNA"/>
</dbReference>
<sequence>MWFPLRLKFFLIATLLAVAPLAIVGQNLTQLTRDELKSAANEDLTTVAAQLQTQFDTTYQGRWLSPLMVIRNGIDSPELDVPQKVSLLTLGLQELPGVMSLQPSVAGSNLPIMATDQAFSQKLEALGVDPVQALTVPSELIKNIEETGQYGRPLISQMPETRDWLATLALPLNTPIAGRQVTLAARIELSGLAQLVDQHPFAQRGEITVIDQAGRTVLVDEQTNMSGRYIVQSALPLMVAGARANALQSDTRPDGTAALGVYPFPDWF</sequence>
<accession>A0A1P8MVT2</accession>
<dbReference type="OrthoDB" id="9789782at2"/>
<dbReference type="KEGG" id="tom:BWR18_11095"/>
<protein>
    <submittedName>
        <fullName evidence="1">Uncharacterized protein</fullName>
    </submittedName>
</protein>
<dbReference type="STRING" id="299262.BWR18_11095"/>
<reference evidence="1 2" key="1">
    <citation type="submission" date="2017-01" db="EMBL/GenBank/DDBJ databases">
        <title>Complete genome of Tateyamaria omphalii DOK1-4 isolated from seawater in Dokdo.</title>
        <authorList>
            <person name="Kim J.H."/>
            <person name="Chi W.-J."/>
        </authorList>
    </citation>
    <scope>NUCLEOTIDE SEQUENCE [LARGE SCALE GENOMIC DNA]</scope>
    <source>
        <strain evidence="1 2">DOK1-4</strain>
    </source>
</reference>
<dbReference type="AlphaFoldDB" id="A0A1P8MVT2"/>
<proteinExistence type="predicted"/>
<organism evidence="1 2">
    <name type="scientific">Tateyamaria omphalii</name>
    <dbReference type="NCBI Taxonomy" id="299262"/>
    <lineage>
        <taxon>Bacteria</taxon>
        <taxon>Pseudomonadati</taxon>
        <taxon>Pseudomonadota</taxon>
        <taxon>Alphaproteobacteria</taxon>
        <taxon>Rhodobacterales</taxon>
        <taxon>Roseobacteraceae</taxon>
        <taxon>Tateyamaria</taxon>
    </lineage>
</organism>
<dbReference type="RefSeq" id="WP_076628255.1">
    <property type="nucleotide sequence ID" value="NZ_CP019312.1"/>
</dbReference>
<dbReference type="Proteomes" id="UP000186336">
    <property type="component" value="Chromosome"/>
</dbReference>
<name>A0A1P8MVT2_9RHOB</name>
<evidence type="ECO:0000313" key="2">
    <source>
        <dbReference type="Proteomes" id="UP000186336"/>
    </source>
</evidence>
<gene>
    <name evidence="1" type="ORF">BWR18_11095</name>
</gene>
<keyword evidence="2" id="KW-1185">Reference proteome</keyword>